<dbReference type="InterPro" id="IPR032675">
    <property type="entry name" value="LRR_dom_sf"/>
</dbReference>
<reference evidence="1" key="1">
    <citation type="submission" date="2020-05" db="EMBL/GenBank/DDBJ databases">
        <title>Mycena genomes resolve the evolution of fungal bioluminescence.</title>
        <authorList>
            <person name="Tsai I.J."/>
        </authorList>
    </citation>
    <scope>NUCLEOTIDE SEQUENCE</scope>
    <source>
        <strain evidence="1">CCC161011</strain>
    </source>
</reference>
<organism evidence="1 2">
    <name type="scientific">Mycena venus</name>
    <dbReference type="NCBI Taxonomy" id="2733690"/>
    <lineage>
        <taxon>Eukaryota</taxon>
        <taxon>Fungi</taxon>
        <taxon>Dikarya</taxon>
        <taxon>Basidiomycota</taxon>
        <taxon>Agaricomycotina</taxon>
        <taxon>Agaricomycetes</taxon>
        <taxon>Agaricomycetidae</taxon>
        <taxon>Agaricales</taxon>
        <taxon>Marasmiineae</taxon>
        <taxon>Mycenaceae</taxon>
        <taxon>Mycena</taxon>
    </lineage>
</organism>
<accession>A0A8H6YVH9</accession>
<sequence length="505" mass="56933">MATTASISVRTAILEQAARIAHSSNAHIKYLIEESESRIRSMEAQPQEAALFEQLAQEHVAAAALRHLIAPIRTLPAELLAEIFLLATAEERPAEPPLERSPHFKNVFWLSHVCSEWRQVAVGMPRLWTAPITVQCCGDNRPGDEIDAHFDGLKAWLANSAPLCIPLCLRGDETTSRILAEVLKTAPPWRDLHLARIRPQTFRRITEGPLESLEVLNLLSIYGIEASDFGRAPSFPRLRKLHMATNPSFPMPWSQLTELELFRAQGDWPELALDILARCSALVTVSINIAGWDAPPPPSSDPITLAYLRILRLRKHSLNIRDEGSHLTPFLDYLSASALKELYLSSTADTLWRESQFTAFQLRSPNMTRLEINNAFSLYMTWDNLRAALVHSPSLTHLTLNCTDDFEDTFIGALAYRDGVESLVPRLHHLSLTTRLHHLTADMLVGTITSRWWTDEKLASSSASPVARWAHVQLWLLQGKFDEHFMEITKDFQEMGVLELIQGHH</sequence>
<comment type="caution">
    <text evidence="1">The sequence shown here is derived from an EMBL/GenBank/DDBJ whole genome shotgun (WGS) entry which is preliminary data.</text>
</comment>
<name>A0A8H6YVH9_9AGAR</name>
<gene>
    <name evidence="1" type="ORF">MVEN_00431500</name>
</gene>
<dbReference type="EMBL" id="JACAZI010000003">
    <property type="protein sequence ID" value="KAF7365581.1"/>
    <property type="molecule type" value="Genomic_DNA"/>
</dbReference>
<dbReference type="OrthoDB" id="3266451at2759"/>
<dbReference type="AlphaFoldDB" id="A0A8H6YVH9"/>
<proteinExistence type="predicted"/>
<dbReference type="Gene3D" id="3.80.10.10">
    <property type="entry name" value="Ribonuclease Inhibitor"/>
    <property type="match status" value="1"/>
</dbReference>
<evidence type="ECO:0000313" key="1">
    <source>
        <dbReference type="EMBL" id="KAF7365581.1"/>
    </source>
</evidence>
<keyword evidence="2" id="KW-1185">Reference proteome</keyword>
<dbReference type="SUPFAM" id="SSF52047">
    <property type="entry name" value="RNI-like"/>
    <property type="match status" value="1"/>
</dbReference>
<evidence type="ECO:0000313" key="2">
    <source>
        <dbReference type="Proteomes" id="UP000620124"/>
    </source>
</evidence>
<protein>
    <submittedName>
        <fullName evidence="1">F-box domain-containing protein</fullName>
    </submittedName>
</protein>
<dbReference type="Proteomes" id="UP000620124">
    <property type="component" value="Unassembled WGS sequence"/>
</dbReference>